<evidence type="ECO:0000256" key="3">
    <source>
        <dbReference type="ARBA" id="ARBA00022989"/>
    </source>
</evidence>
<dbReference type="Proteomes" id="UP001596189">
    <property type="component" value="Unassembled WGS sequence"/>
</dbReference>
<feature type="transmembrane region" description="Helical" evidence="6">
    <location>
        <begin position="260"/>
        <end position="285"/>
    </location>
</feature>
<evidence type="ECO:0000256" key="2">
    <source>
        <dbReference type="ARBA" id="ARBA00022692"/>
    </source>
</evidence>
<accession>A0ABW1JHF2</accession>
<evidence type="ECO:0000313" key="10">
    <source>
        <dbReference type="Proteomes" id="UP001596189"/>
    </source>
</evidence>
<sequence>MSSSSTTTAERQHGDPAGAPRPTHTTSSWVSLRTLGRAMLLSFFRDRMALFFTFFFPLMFLVVFGLIFNDTGSSRATIGVVGNGPLVQQLPQSVLELQTFPTLEAGIEAVRKGDLPAVVTQQGDTLVVRYAASDQVKAATVQGILNAVVDRSNLAATGQAPRLTMDAQRVEDESLRPIQFTTGGILCWGIATSATFGAALTIVSWRKKQLLRRVRLSPAPVWTVVAARVGVSLVVAFVQAIVYVGVALTPPFGLKLADSWWLAVPILVCGTLAFLSIGLLVGSIAKTDEAASAMANFIVLPMAFLSGTFFDISAAPGWLQAVSQAFPLRHMNDAMLDVLARGLGWTQIITPCLILLAFATALTALATRFFRWDDA</sequence>
<evidence type="ECO:0000256" key="4">
    <source>
        <dbReference type="ARBA" id="ARBA00023136"/>
    </source>
</evidence>
<keyword evidence="2 6" id="KW-0812">Transmembrane</keyword>
<feature type="domain" description="ABC transmembrane type-2" evidence="8">
    <location>
        <begin position="138"/>
        <end position="373"/>
    </location>
</feature>
<name>A0ABW1JHF2_9ACTN</name>
<dbReference type="InterPro" id="IPR052902">
    <property type="entry name" value="ABC-2_transporter"/>
</dbReference>
<reference evidence="10" key="1">
    <citation type="journal article" date="2019" name="Int. J. Syst. Evol. Microbiol.">
        <title>The Global Catalogue of Microorganisms (GCM) 10K type strain sequencing project: providing services to taxonomists for standard genome sequencing and annotation.</title>
        <authorList>
            <consortium name="The Broad Institute Genomics Platform"/>
            <consortium name="The Broad Institute Genome Sequencing Center for Infectious Disease"/>
            <person name="Wu L."/>
            <person name="Ma J."/>
        </authorList>
    </citation>
    <scope>NUCLEOTIDE SEQUENCE [LARGE SCALE GENOMIC DNA]</scope>
    <source>
        <strain evidence="10">KACC 14249</strain>
    </source>
</reference>
<keyword evidence="5" id="KW-0046">Antibiotic resistance</keyword>
<feature type="region of interest" description="Disordered" evidence="7">
    <location>
        <begin position="1"/>
        <end position="26"/>
    </location>
</feature>
<gene>
    <name evidence="9" type="ORF">ACFQDO_16835</name>
</gene>
<evidence type="ECO:0000256" key="5">
    <source>
        <dbReference type="ARBA" id="ARBA00023251"/>
    </source>
</evidence>
<dbReference type="EMBL" id="JBHSRD010000006">
    <property type="protein sequence ID" value="MFC6008801.1"/>
    <property type="molecule type" value="Genomic_DNA"/>
</dbReference>
<dbReference type="PANTHER" id="PTHR43027">
    <property type="entry name" value="DOXORUBICIN RESISTANCE ABC TRANSPORTER PERMEASE PROTEIN DRRC-RELATED"/>
    <property type="match status" value="1"/>
</dbReference>
<evidence type="ECO:0000259" key="8">
    <source>
        <dbReference type="PROSITE" id="PS51012"/>
    </source>
</evidence>
<keyword evidence="10" id="KW-1185">Reference proteome</keyword>
<evidence type="ECO:0000256" key="7">
    <source>
        <dbReference type="SAM" id="MobiDB-lite"/>
    </source>
</evidence>
<feature type="transmembrane region" description="Helical" evidence="6">
    <location>
        <begin position="49"/>
        <end position="68"/>
    </location>
</feature>
<feature type="transmembrane region" description="Helical" evidence="6">
    <location>
        <begin position="225"/>
        <end position="248"/>
    </location>
</feature>
<comment type="similarity">
    <text evidence="6">Belongs to the ABC-2 integral membrane protein family.</text>
</comment>
<comment type="subcellular location">
    <subcellularLocation>
        <location evidence="6">Cell membrane</location>
        <topology evidence="6">Multi-pass membrane protein</topology>
    </subcellularLocation>
    <subcellularLocation>
        <location evidence="1">Membrane</location>
        <topology evidence="1">Multi-pass membrane protein</topology>
    </subcellularLocation>
</comment>
<dbReference type="PRINTS" id="PR00164">
    <property type="entry name" value="ABC2TRNSPORT"/>
</dbReference>
<dbReference type="Pfam" id="PF12698">
    <property type="entry name" value="ABC2_membrane_3"/>
    <property type="match status" value="1"/>
</dbReference>
<keyword evidence="3 6" id="KW-1133">Transmembrane helix</keyword>
<dbReference type="PROSITE" id="PS51012">
    <property type="entry name" value="ABC_TM2"/>
    <property type="match status" value="1"/>
</dbReference>
<feature type="transmembrane region" description="Helical" evidence="6">
    <location>
        <begin position="348"/>
        <end position="370"/>
    </location>
</feature>
<evidence type="ECO:0000313" key="9">
    <source>
        <dbReference type="EMBL" id="MFC6008801.1"/>
    </source>
</evidence>
<organism evidence="9 10">
    <name type="scientific">Angustibacter luteus</name>
    <dbReference type="NCBI Taxonomy" id="658456"/>
    <lineage>
        <taxon>Bacteria</taxon>
        <taxon>Bacillati</taxon>
        <taxon>Actinomycetota</taxon>
        <taxon>Actinomycetes</taxon>
        <taxon>Kineosporiales</taxon>
        <taxon>Kineosporiaceae</taxon>
    </lineage>
</organism>
<evidence type="ECO:0000256" key="6">
    <source>
        <dbReference type="RuleBase" id="RU361157"/>
    </source>
</evidence>
<protein>
    <recommendedName>
        <fullName evidence="6">Transport permease protein</fullName>
    </recommendedName>
</protein>
<feature type="transmembrane region" description="Helical" evidence="6">
    <location>
        <begin position="297"/>
        <end position="319"/>
    </location>
</feature>
<keyword evidence="6" id="KW-0813">Transport</keyword>
<dbReference type="InterPro" id="IPR000412">
    <property type="entry name" value="ABC_2_transport"/>
</dbReference>
<proteinExistence type="inferred from homology"/>
<dbReference type="PANTHER" id="PTHR43027:SF2">
    <property type="entry name" value="TRANSPORT PERMEASE PROTEIN"/>
    <property type="match status" value="1"/>
</dbReference>
<dbReference type="InterPro" id="IPR047817">
    <property type="entry name" value="ABC2_TM_bact-type"/>
</dbReference>
<comment type="caution">
    <text evidence="9">The sequence shown here is derived from an EMBL/GenBank/DDBJ whole genome shotgun (WGS) entry which is preliminary data.</text>
</comment>
<evidence type="ECO:0000256" key="1">
    <source>
        <dbReference type="ARBA" id="ARBA00004141"/>
    </source>
</evidence>
<dbReference type="InterPro" id="IPR013525">
    <property type="entry name" value="ABC2_TM"/>
</dbReference>
<feature type="transmembrane region" description="Helical" evidence="6">
    <location>
        <begin position="183"/>
        <end position="205"/>
    </location>
</feature>
<keyword evidence="4 6" id="KW-0472">Membrane</keyword>
<dbReference type="RefSeq" id="WP_345714744.1">
    <property type="nucleotide sequence ID" value="NZ_BAABFP010000002.1"/>
</dbReference>
<keyword evidence="6" id="KW-1003">Cell membrane</keyword>